<name>A0A9Q0FSH8_9ROSI</name>
<dbReference type="EC" id="2.3.2.27" evidence="4"/>
<dbReference type="GO" id="GO:0061630">
    <property type="term" value="F:ubiquitin protein ligase activity"/>
    <property type="evidence" value="ECO:0007669"/>
    <property type="project" value="UniProtKB-EC"/>
</dbReference>
<comment type="catalytic activity">
    <reaction evidence="1">
        <text>S-ubiquitinyl-[E2 ubiquitin-conjugating enzyme]-L-cysteine + [acceptor protein]-L-lysine = [E2 ubiquitin-conjugating enzyme]-L-cysteine + N(6)-ubiquitinyl-[acceptor protein]-L-lysine.</text>
        <dbReference type="EC" id="2.3.2.27"/>
    </reaction>
</comment>
<evidence type="ECO:0000256" key="16">
    <source>
        <dbReference type="SAM" id="Phobius"/>
    </source>
</evidence>
<evidence type="ECO:0000256" key="14">
    <source>
        <dbReference type="PROSITE-ProRule" id="PRU00175"/>
    </source>
</evidence>
<dbReference type="OrthoDB" id="8062037at2759"/>
<gene>
    <name evidence="18" type="ORF">Tsubulata_010853</name>
</gene>
<dbReference type="PANTHER" id="PTHR14155">
    <property type="entry name" value="RING FINGER DOMAIN-CONTAINING"/>
    <property type="match status" value="1"/>
</dbReference>
<dbReference type="PANTHER" id="PTHR14155:SF592">
    <property type="entry name" value="RING-H2 FINGER PROTEIN ATL57"/>
    <property type="match status" value="1"/>
</dbReference>
<proteinExistence type="inferred from homology"/>
<dbReference type="SMART" id="SM00184">
    <property type="entry name" value="RING"/>
    <property type="match status" value="1"/>
</dbReference>
<feature type="compositionally biased region" description="Polar residues" evidence="15">
    <location>
        <begin position="26"/>
        <end position="41"/>
    </location>
</feature>
<evidence type="ECO:0000313" key="18">
    <source>
        <dbReference type="EMBL" id="KAJ4835611.1"/>
    </source>
</evidence>
<feature type="domain" description="RING-type" evidence="17">
    <location>
        <begin position="161"/>
        <end position="203"/>
    </location>
</feature>
<evidence type="ECO:0000256" key="5">
    <source>
        <dbReference type="ARBA" id="ARBA00022679"/>
    </source>
</evidence>
<reference evidence="18" key="2">
    <citation type="journal article" date="2023" name="Plants (Basel)">
        <title>Annotation of the Turnera subulata (Passifloraceae) Draft Genome Reveals the S-Locus Evolved after the Divergence of Turneroideae from Passifloroideae in a Stepwise Manner.</title>
        <authorList>
            <person name="Henning P.M."/>
            <person name="Roalson E.H."/>
            <person name="Mir W."/>
            <person name="McCubbin A.G."/>
            <person name="Shore J.S."/>
        </authorList>
    </citation>
    <scope>NUCLEOTIDE SEQUENCE</scope>
    <source>
        <strain evidence="18">F60SS</strain>
    </source>
</reference>
<organism evidence="18 19">
    <name type="scientific">Turnera subulata</name>
    <dbReference type="NCBI Taxonomy" id="218843"/>
    <lineage>
        <taxon>Eukaryota</taxon>
        <taxon>Viridiplantae</taxon>
        <taxon>Streptophyta</taxon>
        <taxon>Embryophyta</taxon>
        <taxon>Tracheophyta</taxon>
        <taxon>Spermatophyta</taxon>
        <taxon>Magnoliopsida</taxon>
        <taxon>eudicotyledons</taxon>
        <taxon>Gunneridae</taxon>
        <taxon>Pentapetalae</taxon>
        <taxon>rosids</taxon>
        <taxon>fabids</taxon>
        <taxon>Malpighiales</taxon>
        <taxon>Passifloraceae</taxon>
        <taxon>Turnera</taxon>
    </lineage>
</organism>
<feature type="region of interest" description="Disordered" evidence="15">
    <location>
        <begin position="1"/>
        <end position="58"/>
    </location>
</feature>
<dbReference type="GO" id="GO:0008270">
    <property type="term" value="F:zinc ion binding"/>
    <property type="evidence" value="ECO:0007669"/>
    <property type="project" value="UniProtKB-KW"/>
</dbReference>
<feature type="transmembrane region" description="Helical" evidence="16">
    <location>
        <begin position="63"/>
        <end position="85"/>
    </location>
</feature>
<evidence type="ECO:0000256" key="4">
    <source>
        <dbReference type="ARBA" id="ARBA00012483"/>
    </source>
</evidence>
<keyword evidence="19" id="KW-1185">Reference proteome</keyword>
<evidence type="ECO:0000256" key="6">
    <source>
        <dbReference type="ARBA" id="ARBA00022692"/>
    </source>
</evidence>
<evidence type="ECO:0000256" key="3">
    <source>
        <dbReference type="ARBA" id="ARBA00004906"/>
    </source>
</evidence>
<feature type="compositionally biased region" description="Basic residues" evidence="15">
    <location>
        <begin position="1"/>
        <end position="10"/>
    </location>
</feature>
<dbReference type="FunFam" id="3.30.40.10:FF:000187">
    <property type="entry name" value="E3 ubiquitin-protein ligase ATL6"/>
    <property type="match status" value="1"/>
</dbReference>
<evidence type="ECO:0000256" key="13">
    <source>
        <dbReference type="ARBA" id="ARBA00024209"/>
    </source>
</evidence>
<evidence type="ECO:0000256" key="1">
    <source>
        <dbReference type="ARBA" id="ARBA00000900"/>
    </source>
</evidence>
<evidence type="ECO:0000256" key="10">
    <source>
        <dbReference type="ARBA" id="ARBA00022833"/>
    </source>
</evidence>
<keyword evidence="11 16" id="KW-1133">Transmembrane helix</keyword>
<dbReference type="Gene3D" id="3.30.40.10">
    <property type="entry name" value="Zinc/RING finger domain, C3HC4 (zinc finger)"/>
    <property type="match status" value="1"/>
</dbReference>
<keyword evidence="6 16" id="KW-0812">Transmembrane</keyword>
<evidence type="ECO:0000256" key="2">
    <source>
        <dbReference type="ARBA" id="ARBA00004167"/>
    </source>
</evidence>
<evidence type="ECO:0000256" key="7">
    <source>
        <dbReference type="ARBA" id="ARBA00022723"/>
    </source>
</evidence>
<feature type="region of interest" description="Disordered" evidence="15">
    <location>
        <begin position="92"/>
        <end position="131"/>
    </location>
</feature>
<protein>
    <recommendedName>
        <fullName evidence="4">RING-type E3 ubiquitin transferase</fullName>
        <ecNumber evidence="4">2.3.2.27</ecNumber>
    </recommendedName>
</protein>
<dbReference type="InterPro" id="IPR001841">
    <property type="entry name" value="Znf_RING"/>
</dbReference>
<evidence type="ECO:0000313" key="19">
    <source>
        <dbReference type="Proteomes" id="UP001141552"/>
    </source>
</evidence>
<sequence>MKPPQSRKLRVTPSNDDVPTIATAFPTKTTGLSSPKFQEPTTMEPPPAPSSQRNHPTSPFDSSMALTVLVLLVALFFMGFFSIYIRKFSSSTDATSTGYSSRRRRRQHQGHSPAAGSTYGRESLSRVVTTSSSRKGLDPEIVKSLPVYTYYHVDGKYQTQCAICLGEFEEKERAKLIPKCKHLFHLDCIDTWLQMHVSCPVCRGTQFFEVLGKDGNGGDSDDDHGTRHEVHGRWSGMDNCNDVLLIEVMRQVGALGLSRSNSCSILSEKASLQRTSSF</sequence>
<keyword evidence="12 16" id="KW-0472">Membrane</keyword>
<evidence type="ECO:0000256" key="9">
    <source>
        <dbReference type="ARBA" id="ARBA00022786"/>
    </source>
</evidence>
<dbReference type="GO" id="GO:0016020">
    <property type="term" value="C:membrane"/>
    <property type="evidence" value="ECO:0007669"/>
    <property type="project" value="UniProtKB-SubCell"/>
</dbReference>
<accession>A0A9Q0FSH8</accession>
<comment type="subcellular location">
    <subcellularLocation>
        <location evidence="2">Membrane</location>
        <topology evidence="2">Single-pass membrane protein</topology>
    </subcellularLocation>
</comment>
<dbReference type="SUPFAM" id="SSF57850">
    <property type="entry name" value="RING/U-box"/>
    <property type="match status" value="1"/>
</dbReference>
<dbReference type="PROSITE" id="PS50089">
    <property type="entry name" value="ZF_RING_2"/>
    <property type="match status" value="1"/>
</dbReference>
<dbReference type="CDD" id="cd16461">
    <property type="entry name" value="RING-H2_EL5-like"/>
    <property type="match status" value="1"/>
</dbReference>
<evidence type="ECO:0000256" key="8">
    <source>
        <dbReference type="ARBA" id="ARBA00022771"/>
    </source>
</evidence>
<keyword evidence="8 14" id="KW-0863">Zinc-finger</keyword>
<comment type="caution">
    <text evidence="18">The sequence shown here is derived from an EMBL/GenBank/DDBJ whole genome shotgun (WGS) entry which is preliminary data.</text>
</comment>
<dbReference type="AlphaFoldDB" id="A0A9Q0FSH8"/>
<dbReference type="InterPro" id="IPR053238">
    <property type="entry name" value="RING-H2_zinc_finger"/>
</dbReference>
<dbReference type="InterPro" id="IPR013083">
    <property type="entry name" value="Znf_RING/FYVE/PHD"/>
</dbReference>
<keyword evidence="10" id="KW-0862">Zinc</keyword>
<evidence type="ECO:0000256" key="11">
    <source>
        <dbReference type="ARBA" id="ARBA00022989"/>
    </source>
</evidence>
<dbReference type="EMBL" id="JAKUCV010004356">
    <property type="protein sequence ID" value="KAJ4835611.1"/>
    <property type="molecule type" value="Genomic_DNA"/>
</dbReference>
<keyword evidence="9" id="KW-0833">Ubl conjugation pathway</keyword>
<evidence type="ECO:0000256" key="12">
    <source>
        <dbReference type="ARBA" id="ARBA00023136"/>
    </source>
</evidence>
<keyword evidence="7" id="KW-0479">Metal-binding</keyword>
<evidence type="ECO:0000259" key="17">
    <source>
        <dbReference type="PROSITE" id="PS50089"/>
    </source>
</evidence>
<dbReference type="Proteomes" id="UP001141552">
    <property type="component" value="Unassembled WGS sequence"/>
</dbReference>
<comment type="pathway">
    <text evidence="3">Protein modification; protein ubiquitination.</text>
</comment>
<keyword evidence="5" id="KW-0808">Transferase</keyword>
<dbReference type="Pfam" id="PF13639">
    <property type="entry name" value="zf-RING_2"/>
    <property type="match status" value="1"/>
</dbReference>
<evidence type="ECO:0000256" key="15">
    <source>
        <dbReference type="SAM" id="MobiDB-lite"/>
    </source>
</evidence>
<reference evidence="18" key="1">
    <citation type="submission" date="2022-02" db="EMBL/GenBank/DDBJ databases">
        <authorList>
            <person name="Henning P.M."/>
            <person name="McCubbin A.G."/>
            <person name="Shore J.S."/>
        </authorList>
    </citation>
    <scope>NUCLEOTIDE SEQUENCE</scope>
    <source>
        <strain evidence="18">F60SS</strain>
        <tissue evidence="18">Leaves</tissue>
    </source>
</reference>
<comment type="similarity">
    <text evidence="13">Belongs to the RING-type zinc finger family. ATL subfamily.</text>
</comment>